<proteinExistence type="predicted"/>
<organism evidence="2 3">
    <name type="scientific">Ignelater luminosus</name>
    <name type="common">Cucubano</name>
    <name type="synonym">Pyrophorus luminosus</name>
    <dbReference type="NCBI Taxonomy" id="2038154"/>
    <lineage>
        <taxon>Eukaryota</taxon>
        <taxon>Metazoa</taxon>
        <taxon>Ecdysozoa</taxon>
        <taxon>Arthropoda</taxon>
        <taxon>Hexapoda</taxon>
        <taxon>Insecta</taxon>
        <taxon>Pterygota</taxon>
        <taxon>Neoptera</taxon>
        <taxon>Endopterygota</taxon>
        <taxon>Coleoptera</taxon>
        <taxon>Polyphaga</taxon>
        <taxon>Elateriformia</taxon>
        <taxon>Elateroidea</taxon>
        <taxon>Elateridae</taxon>
        <taxon>Agrypninae</taxon>
        <taxon>Pyrophorini</taxon>
        <taxon>Ignelater</taxon>
    </lineage>
</organism>
<evidence type="ECO:0000313" key="3">
    <source>
        <dbReference type="Proteomes" id="UP000801492"/>
    </source>
</evidence>
<feature type="region of interest" description="Disordered" evidence="1">
    <location>
        <begin position="24"/>
        <end position="197"/>
    </location>
</feature>
<feature type="compositionally biased region" description="Polar residues" evidence="1">
    <location>
        <begin position="99"/>
        <end position="109"/>
    </location>
</feature>
<feature type="compositionally biased region" description="Polar residues" evidence="1">
    <location>
        <begin position="141"/>
        <end position="164"/>
    </location>
</feature>
<reference evidence="2" key="1">
    <citation type="submission" date="2019-08" db="EMBL/GenBank/DDBJ databases">
        <title>The genome of the North American firefly Photinus pyralis.</title>
        <authorList>
            <consortium name="Photinus pyralis genome working group"/>
            <person name="Fallon T.R."/>
            <person name="Sander Lower S.E."/>
            <person name="Weng J.-K."/>
        </authorList>
    </citation>
    <scope>NUCLEOTIDE SEQUENCE</scope>
    <source>
        <strain evidence="2">TRF0915ILg1</strain>
        <tissue evidence="2">Whole body</tissue>
    </source>
</reference>
<dbReference type="OrthoDB" id="5584001at2759"/>
<name>A0A8K0CNB3_IGNLU</name>
<protein>
    <submittedName>
        <fullName evidence="2">Uncharacterized protein</fullName>
    </submittedName>
</protein>
<dbReference type="EMBL" id="VTPC01074279">
    <property type="protein sequence ID" value="KAF2888741.1"/>
    <property type="molecule type" value="Genomic_DNA"/>
</dbReference>
<keyword evidence="3" id="KW-1185">Reference proteome</keyword>
<sequence length="197" mass="21835">MHPNKPRLQRVKAQSRKTFRLRKSRRNRIEVSHINIEPEEIPSVATSPPQTSSSPTTLHEHTPAELSVTSIPQHAVEPHRLRISMRSKPAEGSWDEDSAISQTSSTSGYRESYPVMQLKESLDSSPKPFPPLASPDPHDLPSTSSAATNYIQGDNSSPDCSLNENGERTALLSPTERSSSQHSLLMIFDSQDETTLI</sequence>
<dbReference type="AlphaFoldDB" id="A0A8K0CNB3"/>
<comment type="caution">
    <text evidence="2">The sequence shown here is derived from an EMBL/GenBank/DDBJ whole genome shotgun (WGS) entry which is preliminary data.</text>
</comment>
<accession>A0A8K0CNB3</accession>
<gene>
    <name evidence="2" type="ORF">ILUMI_17432</name>
</gene>
<evidence type="ECO:0000256" key="1">
    <source>
        <dbReference type="SAM" id="MobiDB-lite"/>
    </source>
</evidence>
<evidence type="ECO:0000313" key="2">
    <source>
        <dbReference type="EMBL" id="KAF2888741.1"/>
    </source>
</evidence>
<dbReference type="Proteomes" id="UP000801492">
    <property type="component" value="Unassembled WGS sequence"/>
</dbReference>
<feature type="compositionally biased region" description="Low complexity" evidence="1">
    <location>
        <begin position="42"/>
        <end position="57"/>
    </location>
</feature>